<proteinExistence type="inferred from homology"/>
<evidence type="ECO:0000256" key="8">
    <source>
        <dbReference type="PIRSR" id="PIRSR006019-2"/>
    </source>
</evidence>
<feature type="active site" description="Proton donor" evidence="7">
    <location>
        <position position="79"/>
    </location>
</feature>
<comment type="similarity">
    <text evidence="2">Belongs to the cytidine and deoxycytidylate deaminase family.</text>
</comment>
<dbReference type="Proteomes" id="UP001299409">
    <property type="component" value="Unassembled WGS sequence"/>
</dbReference>
<dbReference type="PANTHER" id="PTHR11086">
    <property type="entry name" value="DEOXYCYTIDYLATE DEAMINASE-RELATED"/>
    <property type="match status" value="1"/>
</dbReference>
<dbReference type="GO" id="GO:0009165">
    <property type="term" value="P:nucleotide biosynthetic process"/>
    <property type="evidence" value="ECO:0007669"/>
    <property type="project" value="UniProtKB-KW"/>
</dbReference>
<organism evidence="11">
    <name type="scientific">Intestinibacter bartlettii</name>
    <dbReference type="NCBI Taxonomy" id="261299"/>
    <lineage>
        <taxon>Bacteria</taxon>
        <taxon>Bacillati</taxon>
        <taxon>Bacillota</taxon>
        <taxon>Clostridia</taxon>
        <taxon>Peptostreptococcales</taxon>
        <taxon>Peptostreptococcaceae</taxon>
        <taxon>Intestinibacter</taxon>
    </lineage>
</organism>
<dbReference type="GO" id="GO:0005737">
    <property type="term" value="C:cytoplasm"/>
    <property type="evidence" value="ECO:0007669"/>
    <property type="project" value="TreeGrafter"/>
</dbReference>
<sequence>MKRTDYISWDEYFMGISLLSGMRSKDPSTQVGACIVDSDNRIVSIGYNGFLNGCSDEDFPWEREGDFLNTKYPYVVHAEQNAILNARGKNLEGCSIYVNLFPCHDCARNIIQSGIKKVYYLEDKYKDTDSTKASKFMFEKAKVECIRLKPRAEKIEISFKTQD</sequence>
<dbReference type="Pfam" id="PF00383">
    <property type="entry name" value="dCMP_cyt_deam_1"/>
    <property type="match status" value="1"/>
</dbReference>
<dbReference type="FunFam" id="3.40.140.10:FF:000021">
    <property type="entry name" value="Deoxycytidylate deaminase"/>
    <property type="match status" value="1"/>
</dbReference>
<evidence type="ECO:0000313" key="11">
    <source>
        <dbReference type="EMBL" id="VYU25317.1"/>
    </source>
</evidence>
<dbReference type="InterPro" id="IPR015517">
    <property type="entry name" value="dCMP_deaminase-rel"/>
</dbReference>
<evidence type="ECO:0000256" key="7">
    <source>
        <dbReference type="PIRSR" id="PIRSR006019-1"/>
    </source>
</evidence>
<dbReference type="EMBL" id="CACRUE010000033">
    <property type="protein sequence ID" value="VYU25317.1"/>
    <property type="molecule type" value="Genomic_DNA"/>
</dbReference>
<dbReference type="EC" id="3.5.4.33" evidence="11"/>
<dbReference type="RefSeq" id="WP_007287082.1">
    <property type="nucleotide sequence ID" value="NZ_BAABXU010000001.1"/>
</dbReference>
<evidence type="ECO:0000256" key="6">
    <source>
        <dbReference type="ARBA" id="ARBA00022833"/>
    </source>
</evidence>
<dbReference type="InterPro" id="IPR002125">
    <property type="entry name" value="CMP_dCMP_dom"/>
</dbReference>
<evidence type="ECO:0000313" key="12">
    <source>
        <dbReference type="Proteomes" id="UP001299409"/>
    </source>
</evidence>
<dbReference type="GO" id="GO:0004132">
    <property type="term" value="F:dCMP deaminase activity"/>
    <property type="evidence" value="ECO:0007669"/>
    <property type="project" value="InterPro"/>
</dbReference>
<evidence type="ECO:0000256" key="5">
    <source>
        <dbReference type="ARBA" id="ARBA00022801"/>
    </source>
</evidence>
<reference evidence="10 12" key="2">
    <citation type="submission" date="2021-10" db="EMBL/GenBank/DDBJ databases">
        <title>Collection of gut derived symbiotic bacterial strains cultured from healthy donors.</title>
        <authorList>
            <person name="Lin H."/>
            <person name="Littmann E."/>
            <person name="Claire K."/>
            <person name="Pamer E."/>
        </authorList>
    </citation>
    <scope>NUCLEOTIDE SEQUENCE [LARGE SCALE GENOMIC DNA]</scope>
    <source>
        <strain evidence="10 12">MSK.17.68</strain>
    </source>
</reference>
<comment type="cofactor">
    <cofactor evidence="1 8">
        <name>Zn(2+)</name>
        <dbReference type="ChEBI" id="CHEBI:29105"/>
    </cofactor>
</comment>
<dbReference type="GO" id="GO:0052717">
    <property type="term" value="F:tRNA-specific adenosine-34 deaminase activity"/>
    <property type="evidence" value="ECO:0007669"/>
    <property type="project" value="UniProtKB-EC"/>
</dbReference>
<keyword evidence="3 8" id="KW-0479">Metal-binding</keyword>
<dbReference type="CDD" id="cd01286">
    <property type="entry name" value="deoxycytidylate_deaminase"/>
    <property type="match status" value="1"/>
</dbReference>
<dbReference type="EMBL" id="JAJBMB010000007">
    <property type="protein sequence ID" value="MCB5446192.1"/>
    <property type="molecule type" value="Genomic_DNA"/>
</dbReference>
<evidence type="ECO:0000313" key="10">
    <source>
        <dbReference type="EMBL" id="MCB5446192.1"/>
    </source>
</evidence>
<evidence type="ECO:0000256" key="3">
    <source>
        <dbReference type="ARBA" id="ARBA00022723"/>
    </source>
</evidence>
<dbReference type="GO" id="GO:0006220">
    <property type="term" value="P:pyrimidine nucleotide metabolic process"/>
    <property type="evidence" value="ECO:0007669"/>
    <property type="project" value="InterPro"/>
</dbReference>
<feature type="domain" description="CMP/dCMP-type deaminase" evidence="9">
    <location>
        <begin position="8"/>
        <end position="156"/>
    </location>
</feature>
<keyword evidence="4" id="KW-0545">Nucleotide biosynthesis</keyword>
<evidence type="ECO:0000259" key="9">
    <source>
        <dbReference type="PROSITE" id="PS51747"/>
    </source>
</evidence>
<dbReference type="InterPro" id="IPR035105">
    <property type="entry name" value="Deoxycytidylate_deaminase_dom"/>
</dbReference>
<dbReference type="PROSITE" id="PS51747">
    <property type="entry name" value="CYT_DCMP_DEAMINASES_2"/>
    <property type="match status" value="1"/>
</dbReference>
<feature type="binding site" evidence="8">
    <location>
        <position position="103"/>
    </location>
    <ligand>
        <name>Zn(2+)</name>
        <dbReference type="ChEBI" id="CHEBI:29105"/>
        <note>catalytic</note>
    </ligand>
</feature>
<feature type="binding site" evidence="8">
    <location>
        <position position="77"/>
    </location>
    <ligand>
        <name>Zn(2+)</name>
        <dbReference type="ChEBI" id="CHEBI:29105"/>
        <note>catalytic</note>
    </ligand>
</feature>
<accession>A0A6N3DHS9</accession>
<evidence type="ECO:0000256" key="2">
    <source>
        <dbReference type="ARBA" id="ARBA00006576"/>
    </source>
</evidence>
<keyword evidence="6 8" id="KW-0862">Zinc</keyword>
<evidence type="ECO:0000256" key="4">
    <source>
        <dbReference type="ARBA" id="ARBA00022727"/>
    </source>
</evidence>
<dbReference type="Gene3D" id="3.40.140.10">
    <property type="entry name" value="Cytidine Deaminase, domain 2"/>
    <property type="match status" value="1"/>
</dbReference>
<gene>
    <name evidence="11" type="primary">tadA_2</name>
    <name evidence="11" type="ORF">IBLFYP30_02151</name>
    <name evidence="10" type="ORF">LIP50_08270</name>
</gene>
<dbReference type="InterPro" id="IPR016473">
    <property type="entry name" value="dCMP_deaminase"/>
</dbReference>
<evidence type="ECO:0000256" key="1">
    <source>
        <dbReference type="ARBA" id="ARBA00001947"/>
    </source>
</evidence>
<feature type="binding site" evidence="8">
    <location>
        <position position="106"/>
    </location>
    <ligand>
        <name>Zn(2+)</name>
        <dbReference type="ChEBI" id="CHEBI:29105"/>
        <note>catalytic</note>
    </ligand>
</feature>
<keyword evidence="12" id="KW-1185">Reference proteome</keyword>
<dbReference type="PIRSF" id="PIRSF006019">
    <property type="entry name" value="dCMP_deaminase"/>
    <property type="match status" value="1"/>
</dbReference>
<name>A0A6N3DHS9_9FIRM</name>
<keyword evidence="5 11" id="KW-0378">Hydrolase</keyword>
<dbReference type="AlphaFoldDB" id="A0A6N3DHS9"/>
<protein>
    <submittedName>
        <fullName evidence="10">dCMP deaminase family protein</fullName>
    </submittedName>
    <submittedName>
        <fullName evidence="11">tRNA-specific adenosine deaminase</fullName>
        <ecNumber evidence="11">3.5.4.33</ecNumber>
    </submittedName>
</protein>
<reference evidence="11" key="1">
    <citation type="submission" date="2019-11" db="EMBL/GenBank/DDBJ databases">
        <authorList>
            <person name="Feng L."/>
        </authorList>
    </citation>
    <scope>NUCLEOTIDE SEQUENCE</scope>
    <source>
        <strain evidence="11">IbartlettiiLFYP30</strain>
    </source>
</reference>
<dbReference type="GeneID" id="89564989"/>
<dbReference type="GO" id="GO:0008270">
    <property type="term" value="F:zinc ion binding"/>
    <property type="evidence" value="ECO:0007669"/>
    <property type="project" value="InterPro"/>
</dbReference>
<dbReference type="SUPFAM" id="SSF53927">
    <property type="entry name" value="Cytidine deaminase-like"/>
    <property type="match status" value="1"/>
</dbReference>
<dbReference type="PROSITE" id="PS00903">
    <property type="entry name" value="CYT_DCMP_DEAMINASES_1"/>
    <property type="match status" value="1"/>
</dbReference>
<dbReference type="InterPro" id="IPR016193">
    <property type="entry name" value="Cytidine_deaminase-like"/>
</dbReference>
<dbReference type="PANTHER" id="PTHR11086:SF18">
    <property type="entry name" value="DEOXYCYTIDYLATE DEAMINASE"/>
    <property type="match status" value="1"/>
</dbReference>
<dbReference type="InterPro" id="IPR016192">
    <property type="entry name" value="APOBEC/CMP_deaminase_Zn-bd"/>
</dbReference>